<dbReference type="PANTHER" id="PTHR32268:SF11">
    <property type="entry name" value="HOMOSERINE O-ACETYLTRANSFERASE"/>
    <property type="match status" value="1"/>
</dbReference>
<dbReference type="Proteomes" id="UP000503222">
    <property type="component" value="Chromosome"/>
</dbReference>
<gene>
    <name evidence="3" type="ORF">G7077_09895</name>
</gene>
<dbReference type="GO" id="GO:0009092">
    <property type="term" value="P:homoserine metabolic process"/>
    <property type="evidence" value="ECO:0007669"/>
    <property type="project" value="TreeGrafter"/>
</dbReference>
<dbReference type="SUPFAM" id="SSF53474">
    <property type="entry name" value="alpha/beta-Hydrolases"/>
    <property type="match status" value="1"/>
</dbReference>
<evidence type="ECO:0000259" key="2">
    <source>
        <dbReference type="Pfam" id="PF00561"/>
    </source>
</evidence>
<dbReference type="EMBL" id="CP049869">
    <property type="protein sequence ID" value="QIK79162.1"/>
    <property type="molecule type" value="Genomic_DNA"/>
</dbReference>
<accession>A0A6G7YR00</accession>
<protein>
    <submittedName>
        <fullName evidence="3">Alpha/beta fold hydrolase</fullName>
    </submittedName>
</protein>
<dbReference type="Gene3D" id="3.40.50.1820">
    <property type="entry name" value="alpha/beta hydrolase"/>
    <property type="match status" value="1"/>
</dbReference>
<dbReference type="Pfam" id="PF00561">
    <property type="entry name" value="Abhydrolase_1"/>
    <property type="match status" value="1"/>
</dbReference>
<evidence type="ECO:0000313" key="4">
    <source>
        <dbReference type="Proteomes" id="UP000503222"/>
    </source>
</evidence>
<dbReference type="InterPro" id="IPR000073">
    <property type="entry name" value="AB_hydrolase_1"/>
</dbReference>
<keyword evidence="1" id="KW-0808">Transferase</keyword>
<evidence type="ECO:0000256" key="1">
    <source>
        <dbReference type="ARBA" id="ARBA00022679"/>
    </source>
</evidence>
<dbReference type="InterPro" id="IPR029058">
    <property type="entry name" value="AB_hydrolase_fold"/>
</dbReference>
<reference evidence="3 4" key="1">
    <citation type="submission" date="2020-03" db="EMBL/GenBank/DDBJ databases">
        <title>Sphingomonas sp. nov., isolated from fish.</title>
        <authorList>
            <person name="Hyun D.-W."/>
            <person name="Bae J.-W."/>
        </authorList>
    </citation>
    <scope>NUCLEOTIDE SEQUENCE [LARGE SCALE GENOMIC DNA]</scope>
    <source>
        <strain evidence="3 4">HDW15B</strain>
    </source>
</reference>
<keyword evidence="4" id="KW-1185">Reference proteome</keyword>
<dbReference type="GO" id="GO:0004414">
    <property type="term" value="F:homoserine O-acetyltransferase activity"/>
    <property type="evidence" value="ECO:0007669"/>
    <property type="project" value="TreeGrafter"/>
</dbReference>
<proteinExistence type="predicted"/>
<sequence length="347" mass="37054">MTSPEVKVGDVYETNVDAGKLAADEAEPLPVPCIKPTTFDVPLVSLEGEARERLPDRTKAALIGPEGAPLLVVLGGISGNRHACANEDGRSGWWSSIFGPEGPVGHGEFRVLGIDFVADASGDFAPTTFDQAAIIRDALAVIGEGDPYALIGASYGGMVCLAYAERYRPQSKLVIFGAAAEPHAMATAQRSLQRQVVALGRSTGNAEQALSIARAMAMTTYRTPREFGARFPGGIANGDPLSGSEPWGYLSARGRAFLDVMSPERFLSLSASIDRHKVDPSAILNDALVIAATEDQVVPLEQISRLAAQLGGKTRFRVIQSIFGHDSFLKEPERIGAYIREFLDEGR</sequence>
<dbReference type="RefSeq" id="WP_166411553.1">
    <property type="nucleotide sequence ID" value="NZ_CP049869.1"/>
</dbReference>
<organism evidence="3 4">
    <name type="scientific">Sphingomonas piscis</name>
    <dbReference type="NCBI Taxonomy" id="2714943"/>
    <lineage>
        <taxon>Bacteria</taxon>
        <taxon>Pseudomonadati</taxon>
        <taxon>Pseudomonadota</taxon>
        <taxon>Alphaproteobacteria</taxon>
        <taxon>Sphingomonadales</taxon>
        <taxon>Sphingomonadaceae</taxon>
        <taxon>Sphingomonas</taxon>
    </lineage>
</organism>
<dbReference type="AlphaFoldDB" id="A0A6G7YR00"/>
<keyword evidence="3" id="KW-0378">Hydrolase</keyword>
<dbReference type="PANTHER" id="PTHR32268">
    <property type="entry name" value="HOMOSERINE O-ACETYLTRANSFERASE"/>
    <property type="match status" value="1"/>
</dbReference>
<feature type="domain" description="AB hydrolase-1" evidence="2">
    <location>
        <begin position="69"/>
        <end position="331"/>
    </location>
</feature>
<dbReference type="KEGG" id="spii:G7077_09895"/>
<dbReference type="InterPro" id="IPR008220">
    <property type="entry name" value="HAT_MetX-like"/>
</dbReference>
<name>A0A6G7YR00_9SPHN</name>
<dbReference type="GO" id="GO:0009086">
    <property type="term" value="P:methionine biosynthetic process"/>
    <property type="evidence" value="ECO:0007669"/>
    <property type="project" value="TreeGrafter"/>
</dbReference>
<evidence type="ECO:0000313" key="3">
    <source>
        <dbReference type="EMBL" id="QIK79162.1"/>
    </source>
</evidence>
<dbReference type="GO" id="GO:0016787">
    <property type="term" value="F:hydrolase activity"/>
    <property type="evidence" value="ECO:0007669"/>
    <property type="project" value="UniProtKB-KW"/>
</dbReference>